<feature type="domain" description="PD-(D/E)XK nuclease-like" evidence="2">
    <location>
        <begin position="132"/>
        <end position="196"/>
    </location>
</feature>
<protein>
    <recommendedName>
        <fullName evidence="2">PD-(D/E)XK nuclease-like domain-containing protein</fullName>
    </recommendedName>
</protein>
<dbReference type="STRING" id="1173701.A0A066X6W5"/>
<dbReference type="HOGENOM" id="CLU_621131_0_0_1"/>
<keyword evidence="4" id="KW-1185">Reference proteome</keyword>
<evidence type="ECO:0000313" key="3">
    <source>
        <dbReference type="EMBL" id="KDN61740.1"/>
    </source>
</evidence>
<organism evidence="3 4">
    <name type="scientific">Colletotrichum sublineola</name>
    <name type="common">Sorghum anthracnose fungus</name>
    <dbReference type="NCBI Taxonomy" id="1173701"/>
    <lineage>
        <taxon>Eukaryota</taxon>
        <taxon>Fungi</taxon>
        <taxon>Dikarya</taxon>
        <taxon>Ascomycota</taxon>
        <taxon>Pezizomycotina</taxon>
        <taxon>Sordariomycetes</taxon>
        <taxon>Hypocreomycetidae</taxon>
        <taxon>Glomerellales</taxon>
        <taxon>Glomerellaceae</taxon>
        <taxon>Colletotrichum</taxon>
        <taxon>Colletotrichum graminicola species complex</taxon>
    </lineage>
</organism>
<dbReference type="InterPro" id="IPR046797">
    <property type="entry name" value="PDDEXK_12"/>
</dbReference>
<evidence type="ECO:0000259" key="2">
    <source>
        <dbReference type="Pfam" id="PF20516"/>
    </source>
</evidence>
<comment type="caution">
    <text evidence="3">The sequence shown here is derived from an EMBL/GenBank/DDBJ whole genome shotgun (WGS) entry which is preliminary data.</text>
</comment>
<name>A0A066X6W5_COLSU</name>
<accession>A0A066X6W5</accession>
<dbReference type="Pfam" id="PF20516">
    <property type="entry name" value="PDDEXK_12"/>
    <property type="match status" value="2"/>
</dbReference>
<reference evidence="4" key="1">
    <citation type="journal article" date="2014" name="Genome Announc.">
        <title>Draft genome sequence of Colletotrichum sublineola, a destructive pathogen of cultivated sorghum.</title>
        <authorList>
            <person name="Baroncelli R."/>
            <person name="Sanz-Martin J.M."/>
            <person name="Rech G.E."/>
            <person name="Sukno S.A."/>
            <person name="Thon M.R."/>
        </authorList>
    </citation>
    <scope>NUCLEOTIDE SEQUENCE [LARGE SCALE GENOMIC DNA]</scope>
    <source>
        <strain evidence="4">TX430BB</strain>
    </source>
</reference>
<evidence type="ECO:0000256" key="1">
    <source>
        <dbReference type="SAM" id="MobiDB-lite"/>
    </source>
</evidence>
<gene>
    <name evidence="3" type="ORF">CSUB01_10813</name>
</gene>
<feature type="domain" description="PD-(D/E)XK nuclease-like" evidence="2">
    <location>
        <begin position="65"/>
        <end position="128"/>
    </location>
</feature>
<proteinExistence type="predicted"/>
<feature type="region of interest" description="Disordered" evidence="1">
    <location>
        <begin position="233"/>
        <end position="256"/>
    </location>
</feature>
<dbReference type="EMBL" id="JMSE01001390">
    <property type="protein sequence ID" value="KDN61740.1"/>
    <property type="molecule type" value="Genomic_DNA"/>
</dbReference>
<dbReference type="AlphaFoldDB" id="A0A066X6W5"/>
<evidence type="ECO:0000313" key="4">
    <source>
        <dbReference type="Proteomes" id="UP000027238"/>
    </source>
</evidence>
<dbReference type="Proteomes" id="UP000027238">
    <property type="component" value="Unassembled WGS sequence"/>
</dbReference>
<sequence length="441" mass="49271">MTTEPASQVLACNDKPIRFYARICSWLESLDHPVIDHRDVSAVTPPDTDAESVPDCRYLFHTHIETWFYAKDEDREKLGCAPPVAKVLALLRDARICSDEGYCEASWNIVVHRELLQLAVLRYAPGPEGKVSFTPWRPIGLSIEAKRSSVGLGNAEPQLSVWLTARWQTLERRANRTESPQPLPNFLPRVIVKGHDCLDRDILLASAPAIVYLSQGRQLYLVYPSRRSVSHKSKPAVATPQGCSLEGKREGRVGSLSHRRASRGEAVLLNEVEAAAIRPIVSFLGRLRRLPVHADLDTTGWRDPLNHHYFSFQSPQTYTSALIYGFVSKASSRALASNIHYLVPRSLHNAKGVTERIAREHPKLKELRFRFGVHQPDEVLLAASFLPRRQSMRSLLVSEVVTENGEGGHDVDHVGSHKGLDRAAGAFTDFALLENQDAEPI</sequence>
<dbReference type="OrthoDB" id="10398340at2759"/>